<dbReference type="AlphaFoldDB" id="A0A6F9DHB7"/>
<feature type="compositionally biased region" description="Basic residues" evidence="1">
    <location>
        <begin position="81"/>
        <end position="93"/>
    </location>
</feature>
<protein>
    <submittedName>
        <fullName evidence="2">Uncharacterized protein LOC100177363</fullName>
    </submittedName>
</protein>
<accession>A0A6F9DHB7</accession>
<organism evidence="2">
    <name type="scientific">Phallusia mammillata</name>
    <dbReference type="NCBI Taxonomy" id="59560"/>
    <lineage>
        <taxon>Eukaryota</taxon>
        <taxon>Metazoa</taxon>
        <taxon>Chordata</taxon>
        <taxon>Tunicata</taxon>
        <taxon>Ascidiacea</taxon>
        <taxon>Phlebobranchia</taxon>
        <taxon>Ascidiidae</taxon>
        <taxon>Phallusia</taxon>
    </lineage>
</organism>
<evidence type="ECO:0000313" key="2">
    <source>
        <dbReference type="EMBL" id="CAB3261812.1"/>
    </source>
</evidence>
<feature type="compositionally biased region" description="Basic and acidic residues" evidence="1">
    <location>
        <begin position="40"/>
        <end position="78"/>
    </location>
</feature>
<reference evidence="2" key="1">
    <citation type="submission" date="2020-04" db="EMBL/GenBank/DDBJ databases">
        <authorList>
            <person name="Neveu A P."/>
        </authorList>
    </citation>
    <scope>NUCLEOTIDE SEQUENCE</scope>
    <source>
        <tissue evidence="2">Whole embryo</tissue>
    </source>
</reference>
<gene>
    <name evidence="2" type="primary">LOC100177363</name>
</gene>
<dbReference type="EMBL" id="LR786516">
    <property type="protein sequence ID" value="CAB3261812.1"/>
    <property type="molecule type" value="mRNA"/>
</dbReference>
<feature type="region of interest" description="Disordered" evidence="1">
    <location>
        <begin position="40"/>
        <end position="93"/>
    </location>
</feature>
<name>A0A6F9DHB7_9ASCI</name>
<proteinExistence type="evidence at transcript level"/>
<sequence length="298" mass="33392">MFSLGSLTNLRCVANTVSRIFAQQMIRQITCTTVHHTPTLEKNEDVGTDGSPKDEKSSENDDKQQELPADKNKEEITSNKKSVRVRKKTMQTHPNLPHKRIKNLENIASIVTTVNEISCVSMTKDFEVTATVTRPCKNMSPLQMVEMGRSIINEIGKVDLTVMELVKLPPSYNFINIQNRGLAMMFMALLNNSAGSISVVQVYREAMGGLFGLDIRKADARLCSQKLVHEIVNTSLWNGRNILIPQQTLYSYDELVYYGSNSDKPGTKISPETGDAFLQAIGTWTHFHKILNSVKNKT</sequence>
<evidence type="ECO:0000256" key="1">
    <source>
        <dbReference type="SAM" id="MobiDB-lite"/>
    </source>
</evidence>